<evidence type="ECO:0000256" key="5">
    <source>
        <dbReference type="ARBA" id="ARBA00022448"/>
    </source>
</evidence>
<dbReference type="PANTHER" id="PTHR30290">
    <property type="entry name" value="PERIPLASMIC BINDING COMPONENT OF ABC TRANSPORTER"/>
    <property type="match status" value="1"/>
</dbReference>
<dbReference type="InterPro" id="IPR039424">
    <property type="entry name" value="SBP_5"/>
</dbReference>
<dbReference type="Gene3D" id="3.40.190.10">
    <property type="entry name" value="Periplasmic binding protein-like II"/>
    <property type="match status" value="1"/>
</dbReference>
<dbReference type="EMBL" id="CP001087">
    <property type="protein sequence ID" value="ACN15253.1"/>
    <property type="molecule type" value="Genomic_DNA"/>
</dbReference>
<gene>
    <name evidence="10" type="primary">dppA2</name>
    <name evidence="10" type="ordered locus">HRM2_21550</name>
</gene>
<dbReference type="GO" id="GO:0030288">
    <property type="term" value="C:outer membrane-bounded periplasmic space"/>
    <property type="evidence" value="ECO:0007669"/>
    <property type="project" value="TreeGrafter"/>
</dbReference>
<feature type="signal peptide" evidence="8">
    <location>
        <begin position="1"/>
        <end position="20"/>
    </location>
</feature>
<protein>
    <recommendedName>
        <fullName evidence="4">Glutathione-binding protein GsiB</fullName>
    </recommendedName>
</protein>
<comment type="subcellular location">
    <subcellularLocation>
        <location evidence="2">Periplasm</location>
    </subcellularLocation>
</comment>
<evidence type="ECO:0000256" key="4">
    <source>
        <dbReference type="ARBA" id="ARBA00017393"/>
    </source>
</evidence>
<dbReference type="InterPro" id="IPR030678">
    <property type="entry name" value="Peptide/Ni-bd"/>
</dbReference>
<feature type="domain" description="Solute-binding protein family 5" evidence="9">
    <location>
        <begin position="65"/>
        <end position="418"/>
    </location>
</feature>
<evidence type="ECO:0000256" key="3">
    <source>
        <dbReference type="ARBA" id="ARBA00005695"/>
    </source>
</evidence>
<dbReference type="SUPFAM" id="SSF53850">
    <property type="entry name" value="Periplasmic binding protein-like II"/>
    <property type="match status" value="1"/>
</dbReference>
<dbReference type="GO" id="GO:0043190">
    <property type="term" value="C:ATP-binding cassette (ABC) transporter complex"/>
    <property type="evidence" value="ECO:0007669"/>
    <property type="project" value="InterPro"/>
</dbReference>
<dbReference type="PIRSF" id="PIRSF002741">
    <property type="entry name" value="MppA"/>
    <property type="match status" value="1"/>
</dbReference>
<dbReference type="OrthoDB" id="9772924at2"/>
<keyword evidence="11" id="KW-1185">Reference proteome</keyword>
<organism evidence="10 11">
    <name type="scientific">Desulforapulum autotrophicum (strain ATCC 43914 / DSM 3382 / VKM B-1955 / HRM2)</name>
    <name type="common">Desulfobacterium autotrophicum</name>
    <dbReference type="NCBI Taxonomy" id="177437"/>
    <lineage>
        <taxon>Bacteria</taxon>
        <taxon>Pseudomonadati</taxon>
        <taxon>Thermodesulfobacteriota</taxon>
        <taxon>Desulfobacteria</taxon>
        <taxon>Desulfobacterales</taxon>
        <taxon>Desulfobacteraceae</taxon>
        <taxon>Desulforapulum</taxon>
    </lineage>
</organism>
<evidence type="ECO:0000256" key="2">
    <source>
        <dbReference type="ARBA" id="ARBA00004418"/>
    </source>
</evidence>
<comment type="similarity">
    <text evidence="3">Belongs to the bacterial solute-binding protein 5 family.</text>
</comment>
<dbReference type="InterPro" id="IPR000914">
    <property type="entry name" value="SBP_5_dom"/>
</dbReference>
<dbReference type="RefSeq" id="WP_015904023.1">
    <property type="nucleotide sequence ID" value="NC_012108.1"/>
</dbReference>
<evidence type="ECO:0000313" key="11">
    <source>
        <dbReference type="Proteomes" id="UP000000442"/>
    </source>
</evidence>
<reference evidence="10 11" key="1">
    <citation type="journal article" date="2009" name="Environ. Microbiol.">
        <title>Genome sequence of Desulfobacterium autotrophicum HRM2, a marine sulfate reducer oxidizing organic carbon completely to carbon dioxide.</title>
        <authorList>
            <person name="Strittmatter A.W."/>
            <person name="Liesegang H."/>
            <person name="Rabus R."/>
            <person name="Decker I."/>
            <person name="Amann J."/>
            <person name="Andres S."/>
            <person name="Henne A."/>
            <person name="Fricke W.F."/>
            <person name="Martinez-Arias R."/>
            <person name="Bartels D."/>
            <person name="Goesmann A."/>
            <person name="Krause L."/>
            <person name="Puehler A."/>
            <person name="Klenk H.P."/>
            <person name="Richter M."/>
            <person name="Schuler M."/>
            <person name="Gloeckner F.O."/>
            <person name="Meyerdierks A."/>
            <person name="Gottschalk G."/>
            <person name="Amann R."/>
        </authorList>
    </citation>
    <scope>NUCLEOTIDE SEQUENCE [LARGE SCALE GENOMIC DNA]</scope>
    <source>
        <strain evidence="11">ATCC 43914 / DSM 3382 / HRM2</strain>
    </source>
</reference>
<dbReference type="CDD" id="cd08499">
    <property type="entry name" value="PBP2_Ylib_like"/>
    <property type="match status" value="1"/>
</dbReference>
<dbReference type="KEGG" id="dat:HRM2_21550"/>
<dbReference type="AlphaFoldDB" id="C0QDI9"/>
<evidence type="ECO:0000259" key="9">
    <source>
        <dbReference type="Pfam" id="PF00496"/>
    </source>
</evidence>
<dbReference type="Gene3D" id="3.10.105.10">
    <property type="entry name" value="Dipeptide-binding Protein, Domain 3"/>
    <property type="match status" value="1"/>
</dbReference>
<evidence type="ECO:0000256" key="7">
    <source>
        <dbReference type="ARBA" id="ARBA00022764"/>
    </source>
</evidence>
<dbReference type="eggNOG" id="COG0747">
    <property type="taxonomic scope" value="Bacteria"/>
</dbReference>
<dbReference type="Proteomes" id="UP000000442">
    <property type="component" value="Chromosome"/>
</dbReference>
<evidence type="ECO:0000313" key="10">
    <source>
        <dbReference type="EMBL" id="ACN15253.1"/>
    </source>
</evidence>
<name>C0QDI9_DESAH</name>
<dbReference type="HOGENOM" id="CLU_017028_7_3_7"/>
<dbReference type="Gene3D" id="3.90.76.10">
    <property type="entry name" value="Dipeptide-binding Protein, Domain 1"/>
    <property type="match status" value="1"/>
</dbReference>
<dbReference type="GO" id="GO:1904680">
    <property type="term" value="F:peptide transmembrane transporter activity"/>
    <property type="evidence" value="ECO:0007669"/>
    <property type="project" value="TreeGrafter"/>
</dbReference>
<keyword evidence="5" id="KW-0813">Transport</keyword>
<feature type="chain" id="PRO_5002902307" description="Glutathione-binding protein GsiB" evidence="8">
    <location>
        <begin position="21"/>
        <end position="506"/>
    </location>
</feature>
<dbReference type="STRING" id="177437.HRM2_21550"/>
<keyword evidence="6 8" id="KW-0732">Signal</keyword>
<comment type="function">
    <text evidence="1">Part of the ABC transporter complex GsiABCD involved in glutathione import. Binds glutathione.</text>
</comment>
<accession>C0QDI9</accession>
<proteinExistence type="inferred from homology"/>
<evidence type="ECO:0000256" key="6">
    <source>
        <dbReference type="ARBA" id="ARBA00022729"/>
    </source>
</evidence>
<dbReference type="Pfam" id="PF00496">
    <property type="entry name" value="SBP_bac_5"/>
    <property type="match status" value="1"/>
</dbReference>
<dbReference type="PANTHER" id="PTHR30290:SF32">
    <property type="entry name" value="GLUTATHIONE-BINDING PROTEIN GSIB"/>
    <property type="match status" value="1"/>
</dbReference>
<sequence length="506" mass="56271">MKKTFFTLLALLLLAAPSFAETRDIIYASESTVKSLDPHDTSDTYSGAIERAICQGLMGFDKNLNIVPLLAESYTFNEAATQFTFKLRKGIKFHDGADFNAHAVKVNIERMMTGKYKRSSLMKPVESLMVLDDYTVQFNLKEPFGAFVNAIAHPGSLILSPKALETYGDEVSKHPVGTGPFIFDQWVSGNFVTIKKNPDYWRGDVKVDTITFRPIPESGSRLAMLRAGQAHYIYPMPAELLKIAERDANIDIIKQPSIIARYLIMNTQFKPFADIRVRQAVNYALDKEAIIKIAWGGAASEADSIIPPNLQFYKKQAVWPHDLEKAKALMKEAGYENGFEVVFLTPNASNRLRATEMAQQQLKKIGITGSLQSMDVASFYNKLEGYRVDDAKPLPFIAFGGWSASTGDADWGTRPLISTEAFPPAMSNFGFFSDKKVDGFITAGLASANPDIRKKAYADLQDYVWDKAPWGYLFVDTMVAAKSKKLKGIYPMPDGAFSVEEAELVD</sequence>
<evidence type="ECO:0000256" key="1">
    <source>
        <dbReference type="ARBA" id="ARBA00003489"/>
    </source>
</evidence>
<dbReference type="GO" id="GO:0042938">
    <property type="term" value="P:dipeptide transport"/>
    <property type="evidence" value="ECO:0007669"/>
    <property type="project" value="TreeGrafter"/>
</dbReference>
<evidence type="ECO:0000256" key="8">
    <source>
        <dbReference type="SAM" id="SignalP"/>
    </source>
</evidence>
<keyword evidence="7" id="KW-0574">Periplasm</keyword>